<protein>
    <submittedName>
        <fullName evidence="2">Uncharacterized protein</fullName>
    </submittedName>
</protein>
<name>A0A1H5JMH1_9BRAD</name>
<feature type="compositionally biased region" description="Basic and acidic residues" evidence="1">
    <location>
        <begin position="19"/>
        <end position="33"/>
    </location>
</feature>
<feature type="compositionally biased region" description="Polar residues" evidence="1">
    <location>
        <begin position="49"/>
        <end position="61"/>
    </location>
</feature>
<dbReference type="Proteomes" id="UP000183208">
    <property type="component" value="Unassembled WGS sequence"/>
</dbReference>
<feature type="region of interest" description="Disordered" evidence="1">
    <location>
        <begin position="1"/>
        <end position="77"/>
    </location>
</feature>
<accession>A0A1H5JMH1</accession>
<dbReference type="EMBL" id="FNTI01000002">
    <property type="protein sequence ID" value="SEE79084.1"/>
    <property type="molecule type" value="Genomic_DNA"/>
</dbReference>
<sequence length="77" mass="8320">MSYERDEAMRLQDATENMIRMRDNGFNSRDRNPSKLLKPKSSPPAFTGSLPSGESDPSVTLGSAGGEAVPRPNGEIP</sequence>
<evidence type="ECO:0000313" key="2">
    <source>
        <dbReference type="EMBL" id="SEE52828.1"/>
    </source>
</evidence>
<dbReference type="AlphaFoldDB" id="A0A1H5JMH1"/>
<dbReference type="EMBL" id="FNTI01000001">
    <property type="protein sequence ID" value="SEE52828.1"/>
    <property type="molecule type" value="Genomic_DNA"/>
</dbReference>
<reference evidence="2 4" key="1">
    <citation type="submission" date="2016-10" db="EMBL/GenBank/DDBJ databases">
        <authorList>
            <person name="de Groot N.N."/>
        </authorList>
    </citation>
    <scope>NUCLEOTIDE SEQUENCE [LARGE SCALE GENOMIC DNA]</scope>
    <source>
        <strain evidence="2 4">GAS522</strain>
    </source>
</reference>
<evidence type="ECO:0000313" key="3">
    <source>
        <dbReference type="EMBL" id="SEE79084.1"/>
    </source>
</evidence>
<gene>
    <name evidence="2" type="ORF">SAMN05444171_7867</name>
    <name evidence="3" type="ORF">SAMN05444171_8070</name>
</gene>
<proteinExistence type="predicted"/>
<feature type="compositionally biased region" description="Low complexity" evidence="1">
    <location>
        <begin position="34"/>
        <end position="44"/>
    </location>
</feature>
<organism evidence="2 4">
    <name type="scientific">Bradyrhizobium lablabi</name>
    <dbReference type="NCBI Taxonomy" id="722472"/>
    <lineage>
        <taxon>Bacteria</taxon>
        <taxon>Pseudomonadati</taxon>
        <taxon>Pseudomonadota</taxon>
        <taxon>Alphaproteobacteria</taxon>
        <taxon>Hyphomicrobiales</taxon>
        <taxon>Nitrobacteraceae</taxon>
        <taxon>Bradyrhizobium</taxon>
    </lineage>
</organism>
<evidence type="ECO:0000256" key="1">
    <source>
        <dbReference type="SAM" id="MobiDB-lite"/>
    </source>
</evidence>
<evidence type="ECO:0000313" key="4">
    <source>
        <dbReference type="Proteomes" id="UP000183208"/>
    </source>
</evidence>
<feature type="compositionally biased region" description="Basic and acidic residues" evidence="1">
    <location>
        <begin position="1"/>
        <end position="10"/>
    </location>
</feature>